<evidence type="ECO:0000259" key="3">
    <source>
        <dbReference type="Pfam" id="PF01370"/>
    </source>
</evidence>
<dbReference type="AlphaFoldDB" id="A0AAW0AYG7"/>
<name>A0AAW0AYG7_9AGAR</name>
<keyword evidence="1" id="KW-0560">Oxidoreductase</keyword>
<dbReference type="Pfam" id="PF01370">
    <property type="entry name" value="Epimerase"/>
    <property type="match status" value="1"/>
</dbReference>
<comment type="similarity">
    <text evidence="2">Belongs to the NAD(P)-dependent epimerase/dehydratase family. Dihydroflavonol-4-reductase subfamily.</text>
</comment>
<proteinExistence type="inferred from homology"/>
<dbReference type="PANTHER" id="PTHR10366:SF564">
    <property type="entry name" value="STEROL-4-ALPHA-CARBOXYLATE 3-DEHYDROGENASE, DECARBOXYLATING"/>
    <property type="match status" value="1"/>
</dbReference>
<evidence type="ECO:0000256" key="2">
    <source>
        <dbReference type="ARBA" id="ARBA00023445"/>
    </source>
</evidence>
<dbReference type="EMBL" id="JAWWNJ010000047">
    <property type="protein sequence ID" value="KAK7017652.1"/>
    <property type="molecule type" value="Genomic_DNA"/>
</dbReference>
<protein>
    <submittedName>
        <fullName evidence="4">NAD(P)-binding protein</fullName>
    </submittedName>
</protein>
<dbReference type="GO" id="GO:0016616">
    <property type="term" value="F:oxidoreductase activity, acting on the CH-OH group of donors, NAD or NADP as acceptor"/>
    <property type="evidence" value="ECO:0007669"/>
    <property type="project" value="TreeGrafter"/>
</dbReference>
<dbReference type="Gene3D" id="3.40.50.720">
    <property type="entry name" value="NAD(P)-binding Rossmann-like Domain"/>
    <property type="match status" value="1"/>
</dbReference>
<gene>
    <name evidence="4" type="ORF">R3P38DRAFT_2984576</name>
</gene>
<sequence length="351" mass="37910">MDSSSATELVLVTGVSGFVGSHVAARLLADGYRVRGTVRGSKVASIQAASVAKNRNFEVVTVEDIATNDLSNVLKGVKYVVHTASPLAGRASAADGLKSSVDGNLNIIQQGFKAGVTKFVLTSTWGTIMDPSLHKMYTGAILTNKDWGNVSEADILDGGHTPFWNYLGSKILAESAAWKYAEEHPEIDLTTINPPFIYGPPHPDFPPVQRTRLGTNGMVYALIAGEPGRALPPLLSPFFCDVRDVALAHSRSLKVGLVDNGNVRVQKRFLVCGGWFTWKEAAEYVTVAHEHLKNRLPALDTAKPLPGPISITDVSPASTILGLKEYIPWKQCVLDTLDALLVAEKTWKETH</sequence>
<dbReference type="Proteomes" id="UP001362999">
    <property type="component" value="Unassembled WGS sequence"/>
</dbReference>
<dbReference type="InterPro" id="IPR050425">
    <property type="entry name" value="NAD(P)_dehydrat-like"/>
</dbReference>
<dbReference type="PANTHER" id="PTHR10366">
    <property type="entry name" value="NAD DEPENDENT EPIMERASE/DEHYDRATASE"/>
    <property type="match status" value="1"/>
</dbReference>
<organism evidence="4 5">
    <name type="scientific">Favolaschia claudopus</name>
    <dbReference type="NCBI Taxonomy" id="2862362"/>
    <lineage>
        <taxon>Eukaryota</taxon>
        <taxon>Fungi</taxon>
        <taxon>Dikarya</taxon>
        <taxon>Basidiomycota</taxon>
        <taxon>Agaricomycotina</taxon>
        <taxon>Agaricomycetes</taxon>
        <taxon>Agaricomycetidae</taxon>
        <taxon>Agaricales</taxon>
        <taxon>Marasmiineae</taxon>
        <taxon>Mycenaceae</taxon>
        <taxon>Favolaschia</taxon>
    </lineage>
</organism>
<evidence type="ECO:0000313" key="4">
    <source>
        <dbReference type="EMBL" id="KAK7017652.1"/>
    </source>
</evidence>
<evidence type="ECO:0000313" key="5">
    <source>
        <dbReference type="Proteomes" id="UP001362999"/>
    </source>
</evidence>
<dbReference type="SUPFAM" id="SSF51735">
    <property type="entry name" value="NAD(P)-binding Rossmann-fold domains"/>
    <property type="match status" value="1"/>
</dbReference>
<feature type="domain" description="NAD-dependent epimerase/dehydratase" evidence="3">
    <location>
        <begin position="10"/>
        <end position="204"/>
    </location>
</feature>
<accession>A0AAW0AYG7</accession>
<dbReference type="InterPro" id="IPR001509">
    <property type="entry name" value="Epimerase_deHydtase"/>
</dbReference>
<evidence type="ECO:0000256" key="1">
    <source>
        <dbReference type="ARBA" id="ARBA00023002"/>
    </source>
</evidence>
<comment type="caution">
    <text evidence="4">The sequence shown here is derived from an EMBL/GenBank/DDBJ whole genome shotgun (WGS) entry which is preliminary data.</text>
</comment>
<keyword evidence="5" id="KW-1185">Reference proteome</keyword>
<dbReference type="InterPro" id="IPR036291">
    <property type="entry name" value="NAD(P)-bd_dom_sf"/>
</dbReference>
<reference evidence="4 5" key="1">
    <citation type="journal article" date="2024" name="J Genomics">
        <title>Draft genome sequencing and assembly of Favolaschia claudopus CIRM-BRFM 2984 isolated from oak limbs.</title>
        <authorList>
            <person name="Navarro D."/>
            <person name="Drula E."/>
            <person name="Chaduli D."/>
            <person name="Cazenave R."/>
            <person name="Ahrendt S."/>
            <person name="Wang J."/>
            <person name="Lipzen A."/>
            <person name="Daum C."/>
            <person name="Barry K."/>
            <person name="Grigoriev I.V."/>
            <person name="Favel A."/>
            <person name="Rosso M.N."/>
            <person name="Martin F."/>
        </authorList>
    </citation>
    <scope>NUCLEOTIDE SEQUENCE [LARGE SCALE GENOMIC DNA]</scope>
    <source>
        <strain evidence="4 5">CIRM-BRFM 2984</strain>
    </source>
</reference>